<evidence type="ECO:0000256" key="3">
    <source>
        <dbReference type="ARBA" id="ARBA00029447"/>
    </source>
</evidence>
<dbReference type="CDD" id="cd06225">
    <property type="entry name" value="HAMP"/>
    <property type="match status" value="1"/>
</dbReference>
<comment type="subcellular location">
    <subcellularLocation>
        <location evidence="1">Membrane</location>
    </subcellularLocation>
</comment>
<dbReference type="Proteomes" id="UP000029868">
    <property type="component" value="Unassembled WGS sequence"/>
</dbReference>
<dbReference type="PANTHER" id="PTHR32089:SF112">
    <property type="entry name" value="LYSOZYME-LIKE PROTEIN-RELATED"/>
    <property type="match status" value="1"/>
</dbReference>
<evidence type="ECO:0000256" key="4">
    <source>
        <dbReference type="PROSITE-ProRule" id="PRU00284"/>
    </source>
</evidence>
<evidence type="ECO:0000313" key="8">
    <source>
        <dbReference type="Proteomes" id="UP000029868"/>
    </source>
</evidence>
<dbReference type="Gene3D" id="1.10.287.950">
    <property type="entry name" value="Methyl-accepting chemotaxis protein"/>
    <property type="match status" value="1"/>
</dbReference>
<dbReference type="SMART" id="SM00283">
    <property type="entry name" value="MA"/>
    <property type="match status" value="1"/>
</dbReference>
<dbReference type="GO" id="GO:0016020">
    <property type="term" value="C:membrane"/>
    <property type="evidence" value="ECO:0007669"/>
    <property type="project" value="UniProtKB-SubCell"/>
</dbReference>
<organism evidence="7 8">
    <name type="scientific">Colwellia psychrerythraea</name>
    <name type="common">Vibrio psychroerythus</name>
    <dbReference type="NCBI Taxonomy" id="28229"/>
    <lineage>
        <taxon>Bacteria</taxon>
        <taxon>Pseudomonadati</taxon>
        <taxon>Pseudomonadota</taxon>
        <taxon>Gammaproteobacteria</taxon>
        <taxon>Alteromonadales</taxon>
        <taxon>Colwelliaceae</taxon>
        <taxon>Colwellia</taxon>
    </lineage>
</organism>
<dbReference type="SUPFAM" id="SSF58104">
    <property type="entry name" value="Methyl-accepting chemotaxis protein (MCP) signaling domain"/>
    <property type="match status" value="1"/>
</dbReference>
<reference evidence="7 8" key="1">
    <citation type="submission" date="2014-08" db="EMBL/GenBank/DDBJ databases">
        <title>Genomic and Phenotypic Diversity of Colwellia psychrerythraea strains from Disparate Marine Basins.</title>
        <authorList>
            <person name="Techtmann S.M."/>
            <person name="Stelling S.C."/>
            <person name="Utturkar S.M."/>
            <person name="Alshibli N."/>
            <person name="Harris A."/>
            <person name="Brown S.D."/>
            <person name="Hazen T.C."/>
        </authorList>
    </citation>
    <scope>NUCLEOTIDE SEQUENCE [LARGE SCALE GENOMIC DNA]</scope>
    <source>
        <strain evidence="7 8">GAB14E</strain>
    </source>
</reference>
<sequence length="533" mass="57487">MASISKKVLLGYLLVLIVAIAASVTLFGAASEVKQRTSQFTGETLPELNDLQQVKQSLDAIQIAAYGLYGTMIEANEFTEVMNENSQRFDRLLMASGSLSSHQEHQTIVNEIELLITFMNRLQRVMIAEEVDWDGAREILVDVDKHSKSISEKLSTISTGVSLDASTSSTAIHTEIADIQLLVLALLASIVTVAGVAYTLSHKKIALPIRELAEELDQVAQSYDLTRVVPERSNDEIGLAAASVNRLLKAFNSGITDVRHIANNINELVEVLGSTSENADIQVKLLNEKIELLLSSMVTLESQIEQGFEQSYNASEQAKEGAQAVENGAQQVAKTSTSISALANDIEASSGMLIELRKSGDQVSTVVSTIASIADQTNLLALNAAIEAARAGESGRGFAVVADEVRTLATRTHQSTIEINTMLAGIVGAISQIVTSMENNQTQADEAVSLSQKTVESLSLIQSSILSLSSVSSEVANQAEHSHHQVVDMRSWVEDFKTVGDAVCQGSMESRDTSLKMTELAVSFNKSVERFRT</sequence>
<evidence type="ECO:0000313" key="7">
    <source>
        <dbReference type="EMBL" id="KGJ91682.1"/>
    </source>
</evidence>
<accession>A0A099KP60</accession>
<protein>
    <submittedName>
        <fullName evidence="7">Methyl-accepting chemotaxis sensory transducer</fullName>
    </submittedName>
</protein>
<feature type="domain" description="Methyl-accepting transducer" evidence="5">
    <location>
        <begin position="261"/>
        <end position="497"/>
    </location>
</feature>
<dbReference type="AlphaFoldDB" id="A0A099KP60"/>
<dbReference type="Pfam" id="PF00672">
    <property type="entry name" value="HAMP"/>
    <property type="match status" value="1"/>
</dbReference>
<evidence type="ECO:0000256" key="2">
    <source>
        <dbReference type="ARBA" id="ARBA00023224"/>
    </source>
</evidence>
<proteinExistence type="inferred from homology"/>
<dbReference type="InterPro" id="IPR004089">
    <property type="entry name" value="MCPsignal_dom"/>
</dbReference>
<dbReference type="PROSITE" id="PS50885">
    <property type="entry name" value="HAMP"/>
    <property type="match status" value="1"/>
</dbReference>
<dbReference type="OrthoDB" id="9765653at2"/>
<dbReference type="SMART" id="SM00304">
    <property type="entry name" value="HAMP"/>
    <property type="match status" value="1"/>
</dbReference>
<dbReference type="EMBL" id="JQEC01000040">
    <property type="protein sequence ID" value="KGJ91682.1"/>
    <property type="molecule type" value="Genomic_DNA"/>
</dbReference>
<evidence type="ECO:0000259" key="6">
    <source>
        <dbReference type="PROSITE" id="PS50885"/>
    </source>
</evidence>
<dbReference type="RefSeq" id="WP_033082900.1">
    <property type="nucleotide sequence ID" value="NZ_JQEC01000040.1"/>
</dbReference>
<evidence type="ECO:0000259" key="5">
    <source>
        <dbReference type="PROSITE" id="PS50111"/>
    </source>
</evidence>
<dbReference type="PATRIC" id="fig|28229.3.peg.2883"/>
<evidence type="ECO:0000256" key="1">
    <source>
        <dbReference type="ARBA" id="ARBA00004370"/>
    </source>
</evidence>
<dbReference type="PROSITE" id="PS50111">
    <property type="entry name" value="CHEMOTAXIS_TRANSDUC_2"/>
    <property type="match status" value="1"/>
</dbReference>
<comment type="similarity">
    <text evidence="3">Belongs to the methyl-accepting chemotaxis (MCP) protein family.</text>
</comment>
<keyword evidence="2 4" id="KW-0807">Transducer</keyword>
<gene>
    <name evidence="7" type="ORF">GAB14E_3164</name>
</gene>
<name>A0A099KP60_COLPS</name>
<dbReference type="Pfam" id="PF00015">
    <property type="entry name" value="MCPsignal"/>
    <property type="match status" value="1"/>
</dbReference>
<dbReference type="GO" id="GO:0006935">
    <property type="term" value="P:chemotaxis"/>
    <property type="evidence" value="ECO:0007669"/>
    <property type="project" value="UniProtKB-ARBA"/>
</dbReference>
<dbReference type="PANTHER" id="PTHR32089">
    <property type="entry name" value="METHYL-ACCEPTING CHEMOTAXIS PROTEIN MCPB"/>
    <property type="match status" value="1"/>
</dbReference>
<dbReference type="InterPro" id="IPR003660">
    <property type="entry name" value="HAMP_dom"/>
</dbReference>
<dbReference type="GO" id="GO:0007165">
    <property type="term" value="P:signal transduction"/>
    <property type="evidence" value="ECO:0007669"/>
    <property type="project" value="UniProtKB-KW"/>
</dbReference>
<feature type="domain" description="HAMP" evidence="6">
    <location>
        <begin position="203"/>
        <end position="256"/>
    </location>
</feature>
<comment type="caution">
    <text evidence="7">The sequence shown here is derived from an EMBL/GenBank/DDBJ whole genome shotgun (WGS) entry which is preliminary data.</text>
</comment>